<dbReference type="EMBL" id="BJXA01000119">
    <property type="protein sequence ID" value="GEM43867.1"/>
    <property type="molecule type" value="Genomic_DNA"/>
</dbReference>
<comment type="caution">
    <text evidence="10">The sequence shown here is derived from an EMBL/GenBank/DDBJ whole genome shotgun (WGS) entry which is preliminary data.</text>
</comment>
<dbReference type="NCBIfam" id="TIGR02937">
    <property type="entry name" value="sigma70-ECF"/>
    <property type="match status" value="1"/>
</dbReference>
<dbReference type="GO" id="GO:0006950">
    <property type="term" value="P:response to stress"/>
    <property type="evidence" value="ECO:0007669"/>
    <property type="project" value="UniProtKB-ARBA"/>
</dbReference>
<dbReference type="InterPro" id="IPR013249">
    <property type="entry name" value="RNA_pol_sigma70_r4_t2"/>
</dbReference>
<evidence type="ECO:0000313" key="10">
    <source>
        <dbReference type="EMBL" id="GEM43867.1"/>
    </source>
</evidence>
<dbReference type="Pfam" id="PF04542">
    <property type="entry name" value="Sigma70_r2"/>
    <property type="match status" value="1"/>
</dbReference>
<dbReference type="InterPro" id="IPR000838">
    <property type="entry name" value="RNA_pol_sigma70_ECF_CS"/>
</dbReference>
<evidence type="ECO:0000256" key="5">
    <source>
        <dbReference type="ARBA" id="ARBA00023125"/>
    </source>
</evidence>
<evidence type="ECO:0000256" key="7">
    <source>
        <dbReference type="RuleBase" id="RU000716"/>
    </source>
</evidence>
<dbReference type="InterPro" id="IPR013325">
    <property type="entry name" value="RNA_pol_sigma_r2"/>
</dbReference>
<comment type="subunit">
    <text evidence="2">Interacts transiently with the RNA polymerase catalytic core formed by RpoA, RpoB, RpoC and RpoZ (2 alpha, 1 beta, 1 beta' and 1 omega subunit) to form the RNA polymerase holoenzyme that can initiate transcription.</text>
</comment>
<dbReference type="InterPro" id="IPR007627">
    <property type="entry name" value="RNA_pol_sigma70_r2"/>
</dbReference>
<dbReference type="CDD" id="cd06171">
    <property type="entry name" value="Sigma70_r4"/>
    <property type="match status" value="1"/>
</dbReference>
<dbReference type="InterPro" id="IPR014305">
    <property type="entry name" value="RNA_pol_sigma-G_actinobac"/>
</dbReference>
<keyword evidence="5 7" id="KW-0238">DNA-binding</keyword>
<dbReference type="NCBIfam" id="TIGR02960">
    <property type="entry name" value="SigX5"/>
    <property type="match status" value="1"/>
</dbReference>
<evidence type="ECO:0000256" key="1">
    <source>
        <dbReference type="ARBA" id="ARBA00010641"/>
    </source>
</evidence>
<feature type="domain" description="RNA polymerase sigma factor 70 region 4 type 2" evidence="9">
    <location>
        <begin position="134"/>
        <end position="186"/>
    </location>
</feature>
<dbReference type="NCBIfam" id="NF006089">
    <property type="entry name" value="PRK08241.1"/>
    <property type="match status" value="1"/>
</dbReference>
<dbReference type="SUPFAM" id="SSF54427">
    <property type="entry name" value="NTF2-like"/>
    <property type="match status" value="1"/>
</dbReference>
<evidence type="ECO:0000259" key="9">
    <source>
        <dbReference type="Pfam" id="PF08281"/>
    </source>
</evidence>
<dbReference type="PANTHER" id="PTHR43133">
    <property type="entry name" value="RNA POLYMERASE ECF-TYPE SIGMA FACTO"/>
    <property type="match status" value="1"/>
</dbReference>
<dbReference type="Gene3D" id="3.10.450.50">
    <property type="match status" value="1"/>
</dbReference>
<organism evidence="10 11">
    <name type="scientific">Nocardia ninae NBRC 108245</name>
    <dbReference type="NCBI Taxonomy" id="1210091"/>
    <lineage>
        <taxon>Bacteria</taxon>
        <taxon>Bacillati</taxon>
        <taxon>Actinomycetota</taxon>
        <taxon>Actinomycetes</taxon>
        <taxon>Mycobacteriales</taxon>
        <taxon>Nocardiaceae</taxon>
        <taxon>Nocardia</taxon>
    </lineage>
</organism>
<evidence type="ECO:0000256" key="6">
    <source>
        <dbReference type="ARBA" id="ARBA00023163"/>
    </source>
</evidence>
<dbReference type="Gene3D" id="1.10.10.10">
    <property type="entry name" value="Winged helix-like DNA-binding domain superfamily/Winged helix DNA-binding domain"/>
    <property type="match status" value="1"/>
</dbReference>
<dbReference type="AlphaFoldDB" id="A0A511MUQ2"/>
<dbReference type="InterPro" id="IPR032710">
    <property type="entry name" value="NTF2-like_dom_sf"/>
</dbReference>
<evidence type="ECO:0000256" key="3">
    <source>
        <dbReference type="ARBA" id="ARBA00023015"/>
    </source>
</evidence>
<dbReference type="OrthoDB" id="7376212at2"/>
<feature type="domain" description="RNA polymerase sigma-70 region 2" evidence="8">
    <location>
        <begin position="15"/>
        <end position="79"/>
    </location>
</feature>
<dbReference type="PANTHER" id="PTHR43133:SF65">
    <property type="entry name" value="ECF RNA POLYMERASE SIGMA FACTOR SIGG"/>
    <property type="match status" value="1"/>
</dbReference>
<dbReference type="PROSITE" id="PS01063">
    <property type="entry name" value="SIGMA70_ECF"/>
    <property type="match status" value="1"/>
</dbReference>
<dbReference type="GO" id="GO:0006352">
    <property type="term" value="P:DNA-templated transcription initiation"/>
    <property type="evidence" value="ECO:0007669"/>
    <property type="project" value="InterPro"/>
</dbReference>
<evidence type="ECO:0000259" key="8">
    <source>
        <dbReference type="Pfam" id="PF04542"/>
    </source>
</evidence>
<evidence type="ECO:0000256" key="4">
    <source>
        <dbReference type="ARBA" id="ARBA00023082"/>
    </source>
</evidence>
<evidence type="ECO:0000313" key="11">
    <source>
        <dbReference type="Proteomes" id="UP000321424"/>
    </source>
</evidence>
<evidence type="ECO:0000256" key="2">
    <source>
        <dbReference type="ARBA" id="ARBA00011344"/>
    </source>
</evidence>
<dbReference type="InterPro" id="IPR014284">
    <property type="entry name" value="RNA_pol_sigma-70_dom"/>
</dbReference>
<protein>
    <recommendedName>
        <fullName evidence="7">RNA polymerase sigma factor</fullName>
    </recommendedName>
</protein>
<accession>A0A511MUQ2</accession>
<keyword evidence="11" id="KW-1185">Reference proteome</keyword>
<dbReference type="SUPFAM" id="SSF88946">
    <property type="entry name" value="Sigma2 domain of RNA polymerase sigma factors"/>
    <property type="match status" value="1"/>
</dbReference>
<dbReference type="InterPro" id="IPR036388">
    <property type="entry name" value="WH-like_DNA-bd_sf"/>
</dbReference>
<keyword evidence="6 7" id="KW-0804">Transcription</keyword>
<dbReference type="GO" id="GO:0016987">
    <property type="term" value="F:sigma factor activity"/>
    <property type="evidence" value="ECO:0007669"/>
    <property type="project" value="UniProtKB-KW"/>
</dbReference>
<sequence length="352" mass="37815">MTAAPDADFTRRTQPYRRELLAHCYRMLGSVHDAEDLVQETYLRAWRSFDGFQGRSSVRTWLYQIATNACLTALQHRGRRVLPSGLGAAGHDPAAEPAMAPPGTRWLQPLPDALVTAEAADPASVAVARDSLRLALIACLQYLNGRQRAVLLLRDVLGLPAGEVAAILGTSTAAVKSTLQRARARLDEIATAAEQAAAPTEPGQRALLAEYMAAFRNSDAAALERLLHRDAVIEMPPFQTWFEGKRTCVAYLVAQVLGAPGDWLLYPTRANGQPAAVAYLRETPGPYRAFGVAVLTTTADAVTRIAAFCDPELVTLFGFPSEISDTAARDGAAAVLEHVRAEPFPGGSATAR</sequence>
<dbReference type="Proteomes" id="UP000321424">
    <property type="component" value="Unassembled WGS sequence"/>
</dbReference>
<gene>
    <name evidence="10" type="primary">rpoE</name>
    <name evidence="10" type="ORF">NN4_83860</name>
</gene>
<comment type="similarity">
    <text evidence="1 7">Belongs to the sigma-70 factor family. ECF subfamily.</text>
</comment>
<reference evidence="10 11" key="1">
    <citation type="submission" date="2019-07" db="EMBL/GenBank/DDBJ databases">
        <title>Whole genome shotgun sequence of Nocardia ninae NBRC 108245.</title>
        <authorList>
            <person name="Hosoyama A."/>
            <person name="Uohara A."/>
            <person name="Ohji S."/>
            <person name="Ichikawa N."/>
        </authorList>
    </citation>
    <scope>NUCLEOTIDE SEQUENCE [LARGE SCALE GENOMIC DNA]</scope>
    <source>
        <strain evidence="10 11">NBRC 108245</strain>
    </source>
</reference>
<dbReference type="SUPFAM" id="SSF88659">
    <property type="entry name" value="Sigma3 and sigma4 domains of RNA polymerase sigma factors"/>
    <property type="match status" value="1"/>
</dbReference>
<name>A0A511MUQ2_9NOCA</name>
<dbReference type="InterPro" id="IPR013324">
    <property type="entry name" value="RNA_pol_sigma_r3/r4-like"/>
</dbReference>
<dbReference type="InterPro" id="IPR039425">
    <property type="entry name" value="RNA_pol_sigma-70-like"/>
</dbReference>
<dbReference type="Gene3D" id="1.10.1740.10">
    <property type="match status" value="1"/>
</dbReference>
<dbReference type="RefSeq" id="WP_147143219.1">
    <property type="nucleotide sequence ID" value="NZ_BJXA01000119.1"/>
</dbReference>
<dbReference type="GO" id="GO:0003677">
    <property type="term" value="F:DNA binding"/>
    <property type="evidence" value="ECO:0007669"/>
    <property type="project" value="UniProtKB-KW"/>
</dbReference>
<keyword evidence="4 7" id="KW-0731">Sigma factor</keyword>
<keyword evidence="3 7" id="KW-0805">Transcription regulation</keyword>
<proteinExistence type="inferred from homology"/>
<dbReference type="Pfam" id="PF08281">
    <property type="entry name" value="Sigma70_r4_2"/>
    <property type="match status" value="1"/>
</dbReference>